<dbReference type="Proteomes" id="UP000838100">
    <property type="component" value="Unassembled WGS sequence"/>
</dbReference>
<keyword evidence="3" id="KW-1185">Reference proteome</keyword>
<name>A0ABN8EIM2_9GAMM</name>
<sequence length="152" mass="16847">MCWVILFCIALIVLSAVTGCYFLATNKYDQYNPNQRHRTLTAVLCCAIISFLFSAYVLHFAAQYKTPALWLQALTILLMWLTASTSIYHSQRYLLPTLTAALVTLSSASNYAYAKYGLDMPGEFAIAMGVAVSSLFTAMILFLASQQQVSES</sequence>
<protein>
    <submittedName>
        <fullName evidence="2">Uncharacterized protein</fullName>
    </submittedName>
</protein>
<feature type="transmembrane region" description="Helical" evidence="1">
    <location>
        <begin position="40"/>
        <end position="61"/>
    </location>
</feature>
<comment type="caution">
    <text evidence="2">The sequence shown here is derived from an EMBL/GenBank/DDBJ whole genome shotgun (WGS) entry which is preliminary data.</text>
</comment>
<evidence type="ECO:0000313" key="2">
    <source>
        <dbReference type="EMBL" id="CAH0991540.1"/>
    </source>
</evidence>
<feature type="transmembrane region" description="Helical" evidence="1">
    <location>
        <begin position="125"/>
        <end position="144"/>
    </location>
</feature>
<keyword evidence="1" id="KW-0812">Transmembrane</keyword>
<feature type="transmembrane region" description="Helical" evidence="1">
    <location>
        <begin position="68"/>
        <end position="87"/>
    </location>
</feature>
<proteinExistence type="predicted"/>
<evidence type="ECO:0000256" key="1">
    <source>
        <dbReference type="SAM" id="Phobius"/>
    </source>
</evidence>
<gene>
    <name evidence="2" type="ORF">SIN8267_01648</name>
</gene>
<dbReference type="EMBL" id="CAKLPX010000001">
    <property type="protein sequence ID" value="CAH0991540.1"/>
    <property type="molecule type" value="Genomic_DNA"/>
</dbReference>
<reference evidence="2" key="1">
    <citation type="submission" date="2021-12" db="EMBL/GenBank/DDBJ databases">
        <authorList>
            <person name="Rodrigo-Torres L."/>
            <person name="Arahal R. D."/>
            <person name="Lucena T."/>
        </authorList>
    </citation>
    <scope>NUCLEOTIDE SEQUENCE</scope>
    <source>
        <strain evidence="2">CECT 8267</strain>
    </source>
</reference>
<keyword evidence="1" id="KW-0472">Membrane</keyword>
<accession>A0ABN8EIM2</accession>
<organism evidence="2 3">
    <name type="scientific">Sinobacterium norvegicum</name>
    <dbReference type="NCBI Taxonomy" id="1641715"/>
    <lineage>
        <taxon>Bacteria</taxon>
        <taxon>Pseudomonadati</taxon>
        <taxon>Pseudomonadota</taxon>
        <taxon>Gammaproteobacteria</taxon>
        <taxon>Cellvibrionales</taxon>
        <taxon>Spongiibacteraceae</taxon>
        <taxon>Sinobacterium</taxon>
    </lineage>
</organism>
<evidence type="ECO:0000313" key="3">
    <source>
        <dbReference type="Proteomes" id="UP000838100"/>
    </source>
</evidence>
<keyword evidence="1" id="KW-1133">Transmembrane helix</keyword>